<evidence type="ECO:0000313" key="3">
    <source>
        <dbReference type="Proteomes" id="UP001055102"/>
    </source>
</evidence>
<evidence type="ECO:0000256" key="1">
    <source>
        <dbReference type="SAM" id="MobiDB-lite"/>
    </source>
</evidence>
<accession>A0ABQ4ST28</accession>
<dbReference type="Proteomes" id="UP001055102">
    <property type="component" value="Unassembled WGS sequence"/>
</dbReference>
<reference evidence="2" key="2">
    <citation type="submission" date="2021-08" db="EMBL/GenBank/DDBJ databases">
        <authorList>
            <person name="Tani A."/>
            <person name="Ola A."/>
            <person name="Ogura Y."/>
            <person name="Katsura K."/>
            <person name="Hayashi T."/>
        </authorList>
    </citation>
    <scope>NUCLEOTIDE SEQUENCE</scope>
    <source>
        <strain evidence="2">LMG 23639</strain>
    </source>
</reference>
<evidence type="ECO:0008006" key="4">
    <source>
        <dbReference type="Google" id="ProtNLM"/>
    </source>
</evidence>
<comment type="caution">
    <text evidence="2">The sequence shown here is derived from an EMBL/GenBank/DDBJ whole genome shotgun (WGS) entry which is preliminary data.</text>
</comment>
<dbReference type="EMBL" id="BPQR01000027">
    <property type="protein sequence ID" value="GJE06360.1"/>
    <property type="molecule type" value="Genomic_DNA"/>
</dbReference>
<proteinExistence type="predicted"/>
<evidence type="ECO:0000313" key="2">
    <source>
        <dbReference type="EMBL" id="GJE06360.1"/>
    </source>
</evidence>
<gene>
    <name evidence="2" type="ORF">AOPFMNJM_1676</name>
</gene>
<name>A0ABQ4ST28_9HYPH</name>
<feature type="region of interest" description="Disordered" evidence="1">
    <location>
        <begin position="55"/>
        <end position="81"/>
    </location>
</feature>
<organism evidence="2 3">
    <name type="scientific">Methylobacterium jeotgali</name>
    <dbReference type="NCBI Taxonomy" id="381630"/>
    <lineage>
        <taxon>Bacteria</taxon>
        <taxon>Pseudomonadati</taxon>
        <taxon>Pseudomonadota</taxon>
        <taxon>Alphaproteobacteria</taxon>
        <taxon>Hyphomicrobiales</taxon>
        <taxon>Methylobacteriaceae</taxon>
        <taxon>Methylobacterium</taxon>
    </lineage>
</organism>
<reference evidence="2" key="1">
    <citation type="journal article" date="2021" name="Front. Microbiol.">
        <title>Comprehensive Comparative Genomics and Phenotyping of Methylobacterium Species.</title>
        <authorList>
            <person name="Alessa O."/>
            <person name="Ogura Y."/>
            <person name="Fujitani Y."/>
            <person name="Takami H."/>
            <person name="Hayashi T."/>
            <person name="Sahin N."/>
            <person name="Tani A."/>
        </authorList>
    </citation>
    <scope>NUCLEOTIDE SEQUENCE</scope>
    <source>
        <strain evidence="2">LMG 23639</strain>
    </source>
</reference>
<keyword evidence="3" id="KW-1185">Reference proteome</keyword>
<sequence>MGGFVKKLFGGKTASERNALRAAGQQAQDNQRIQQITQAQQIQAQGQQAAAADKGLAGARKANRGRRLLMDTGSDGKATLG</sequence>
<protein>
    <recommendedName>
        <fullName evidence="4">CsbD family protein</fullName>
    </recommendedName>
</protein>
<dbReference type="RefSeq" id="WP_238275032.1">
    <property type="nucleotide sequence ID" value="NZ_BPQR01000027.1"/>
</dbReference>